<dbReference type="RefSeq" id="XP_009293521.1">
    <property type="nucleotide sequence ID" value="XM_009295246.4"/>
</dbReference>
<evidence type="ECO:0000259" key="6">
    <source>
        <dbReference type="PROSITE" id="PS50189"/>
    </source>
</evidence>
<dbReference type="InterPro" id="IPR002890">
    <property type="entry name" value="MG2"/>
</dbReference>
<dbReference type="CDD" id="cd02896">
    <property type="entry name" value="complement_C3_C4_C5"/>
    <property type="match status" value="1"/>
</dbReference>
<dbReference type="Gene3D" id="2.60.40.690">
    <property type="entry name" value="Alpha-macroglobulin, receptor-binding domain"/>
    <property type="match status" value="1"/>
</dbReference>
<keyword evidence="3" id="KW-0882">Thioester bond</keyword>
<dbReference type="FunFam" id="2.60.40.1940:FF:000001">
    <property type="entry name" value="Complement component C3"/>
    <property type="match status" value="1"/>
</dbReference>
<dbReference type="SUPFAM" id="SSF47686">
    <property type="entry name" value="Anaphylotoxins (complement system)"/>
    <property type="match status" value="1"/>
</dbReference>
<dbReference type="PROSITE" id="PS00477">
    <property type="entry name" value="ALPHA_2_MACROGLOBULIN"/>
    <property type="match status" value="1"/>
</dbReference>
<keyword evidence="2" id="KW-0964">Secreted</keyword>
<evidence type="ECO:0000313" key="7">
    <source>
        <dbReference type="Proteomes" id="UP000000437"/>
    </source>
</evidence>
<dbReference type="KEGG" id="dre:100331492"/>
<sequence>MVSSTEINLSLYFSLEHGQINVNTMHVDVLTLTSVILCFPCLVLSDPLYVLSAPNLLGVGSSAKVLVEAQDYTGKSLDVKISVKNHPKKNLDILSKTVTLTAQNSFLILTDIKIRDDLNFFSDDPLEKQYVYLQAIFPTHTLEKVVLLSFQSGYLFAQTDKPIYTPSSTVNYRIFSLTPDHLPFDGASISVDIMNPQGITLERDKFMPRGGIGTENFALTELASAGVWKLIARYTNTPQKNFTTEFEVKEYVLPSFEVNLRPSKPFFYVNQESLTVDISAKYLFGNKVRGSAFVVFGLVDGEKKISMAASLQRVQIYDGEGEAELTSEMIKQTFPEIQELVGKSIYILASVLTESGSEMVDAEKKGIQIVTSPYSIYFKRTPQFFKPGMSFDVSVYVTNPDGTPAENVEVEVNPGGVKGRTKPNGITKVTINTLGGSSTLEITANTKDPQLSTDQQAVKKMTARAYKPKGANNYLHIGIDAAELEIGDQMKVNLNLGNGAGVVNQDFTYMIMSKGQIVQANRFKRQGQALVTLSLPVTKEMVPSFRFVAYYHVGSSEVVSDSVWVDVKDTCMGKLKVEVKDPMLFGPGDQLSLKITGDPGAKVGLVAVDKGVYVLNDKHRLTQTKIWDVVEKHDTGCTAGSGQDSMGVFRDAGLLFESHTAGGTKTRTEKECPAAPKRKRRAETIHQVTRTLAGEYSDHELKKCCVDGMVENTLGYTCERRATFISDTQECIKAFVRCCKLISEHRVKYNAEKELFLSRSEDDDFDEDMDDLIVRTQFPESWLWEEITLPACLPNQQCTETSTLRTGIYLKDSITTWQISAIGLSKTLGICVANPYDIVVKKDFFIDLKMPYSVVRNEQVEIKAIIHNYSNQKLQQVNVRFKTSEGICSSAGKKKTGRLRVSVDLMSSRAVPLIIIPMDADEQWIEVEAYSSNRKDAIRKSLKVVPEGVLTEVKESIIEINPSKHPDGTQIIAMRSDIPRRKVPNTPASTLISVIGEEITRTVEQAISGHFMGELIVLPHGCGEQNMILMTLPVIATHYLDNTKQWESVGIDRRNEAIGHIKTGYQQQLVYRNPEGSYAVWANQPGSTWLTAYAAKVFAMAYDLITIEEKVICDGLRWLATQKQRADGTFKEDVPVYHSEMIGNVRGKDADASLTAFVLIAMQEGSQICAQYVQNLRSSMNKAVGYLTLRIHTLTSPYAVAISSYALAHAGKLNKVILRSHSTESKDGVYWQVPGSQHHSLEATGYAALALVAAKDFESAGQVVRWLGKQQTRYGGYGTTQATIIVFQAVAEYRIQVKKEDIFLNLDLAVQERSEKTKISIRQSNLPVARTDKFDITKSFNITAQGSGVAMLSVFSVYYALPEENENDCTAFDLSVQMEKEPGGVPETYKLTIEYIFKDQKRSSTMTILDISLLTGFKVDERDLVKLSTGKDRYIQSFELNKELSERGSLIIYIDRVSNKEKERLVFRMQKINEVGMLQPVGITIYEYNTPDKRCVKFYHPFKTGGALNRLCSDELCQCAEEKCSLQRNEHIDEDLRDEKACENQVEYVYKTRVVDTSFSLHADIYSMNIEHVLKEGTDHDAFGKIRSFLAHPNCREFLKFEKGKTYLIMGQTKTLPRIGGKLRYHLGEDTWIEYWPTDTEGQTPKYRKKYIGISSLANKLERVGCST</sequence>
<dbReference type="Pfam" id="PF17790">
    <property type="entry name" value="MG1"/>
    <property type="match status" value="1"/>
</dbReference>
<dbReference type="InterPro" id="IPR019742">
    <property type="entry name" value="MacrogloblnA2_CS"/>
</dbReference>
<feature type="domain" description="NTR" evidence="6">
    <location>
        <begin position="1524"/>
        <end position="1666"/>
    </location>
</feature>
<dbReference type="InterPro" id="IPR013783">
    <property type="entry name" value="Ig-like_fold"/>
</dbReference>
<dbReference type="Pfam" id="PF01821">
    <property type="entry name" value="ANATO"/>
    <property type="match status" value="1"/>
</dbReference>
<dbReference type="Pfam" id="PF01835">
    <property type="entry name" value="MG2"/>
    <property type="match status" value="1"/>
</dbReference>
<dbReference type="SMART" id="SM01419">
    <property type="entry name" value="Thiol-ester_cl"/>
    <property type="match status" value="1"/>
</dbReference>
<name>A0A8M3ALC4_DANRE</name>
<dbReference type="PROSITE" id="PS01178">
    <property type="entry name" value="ANAPHYLATOXIN_2"/>
    <property type="match status" value="1"/>
</dbReference>
<keyword evidence="7" id="KW-1185">Reference proteome</keyword>
<protein>
    <submittedName>
        <fullName evidence="8">Complement C3</fullName>
    </submittedName>
</protein>
<dbReference type="PROSITE" id="PS50189">
    <property type="entry name" value="NTR"/>
    <property type="match status" value="1"/>
</dbReference>
<dbReference type="InterPro" id="IPR018081">
    <property type="entry name" value="Anaphylatoxin_comp_syst"/>
</dbReference>
<dbReference type="GlyGen" id="A0A8M3ALC4">
    <property type="glycosylation" value="1 site"/>
</dbReference>
<evidence type="ECO:0000256" key="2">
    <source>
        <dbReference type="ARBA" id="ARBA00022525"/>
    </source>
</evidence>
<dbReference type="ZFIN" id="ZDB-GENE-090311-30">
    <property type="gene designation" value="c3a.5"/>
</dbReference>
<keyword evidence="4" id="KW-1015">Disulfide bond</keyword>
<dbReference type="PANTHER" id="PTHR11412:SF81">
    <property type="entry name" value="COMPLEMENT C3"/>
    <property type="match status" value="1"/>
</dbReference>
<dbReference type="FunFam" id="2.60.40.1930:FF:000008">
    <property type="entry name" value="Complement C3"/>
    <property type="match status" value="1"/>
</dbReference>
<dbReference type="PANTHER" id="PTHR11412">
    <property type="entry name" value="MACROGLOBULIN / COMPLEMENT"/>
    <property type="match status" value="1"/>
</dbReference>
<dbReference type="CTD" id="100331492"/>
<dbReference type="Gene3D" id="2.20.130.20">
    <property type="match status" value="1"/>
</dbReference>
<dbReference type="SUPFAM" id="SSF50242">
    <property type="entry name" value="TIMP-like"/>
    <property type="match status" value="1"/>
</dbReference>
<dbReference type="Gene3D" id="1.20.91.20">
    <property type="entry name" value="Anaphylotoxins (complement system)"/>
    <property type="match status" value="1"/>
</dbReference>
<dbReference type="FunFam" id="2.40.50.120:FF:000013">
    <property type="entry name" value="Complement C3"/>
    <property type="match status" value="1"/>
</dbReference>
<dbReference type="InterPro" id="IPR047565">
    <property type="entry name" value="Alpha-macroglob_thiol-ester_cl"/>
</dbReference>
<dbReference type="InterPro" id="IPR000020">
    <property type="entry name" value="Anaphylatoxin/fibulin"/>
</dbReference>
<dbReference type="PROSITE" id="PS01177">
    <property type="entry name" value="ANAPHYLATOXIN_1"/>
    <property type="match status" value="1"/>
</dbReference>
<dbReference type="InterPro" id="IPR036595">
    <property type="entry name" value="A-macroglobulin_rcpt-bd_sf"/>
</dbReference>
<dbReference type="InterPro" id="IPR008930">
    <property type="entry name" value="Terpenoid_cyclase/PrenylTrfase"/>
</dbReference>
<reference evidence="8" key="1">
    <citation type="submission" date="2025-08" db="UniProtKB">
        <authorList>
            <consortium name="RefSeq"/>
        </authorList>
    </citation>
    <scope>IDENTIFICATION</scope>
    <source>
        <strain evidence="8">Tuebingen</strain>
        <tissue evidence="8">Fibroblasts and whole tissue</tissue>
    </source>
</reference>
<evidence type="ECO:0000256" key="1">
    <source>
        <dbReference type="ARBA" id="ARBA00004613"/>
    </source>
</evidence>
<dbReference type="InterPro" id="IPR009048">
    <property type="entry name" value="A-macroglobulin_rcpt-bd"/>
</dbReference>
<dbReference type="Gene3D" id="1.50.10.20">
    <property type="match status" value="1"/>
</dbReference>
<dbReference type="OrthoDB" id="6359008at2759"/>
<dbReference type="SUPFAM" id="SSF48239">
    <property type="entry name" value="Terpenoid cyclases/Protein prenyltransferases"/>
    <property type="match status" value="1"/>
</dbReference>
<organism evidence="7 8">
    <name type="scientific">Danio rerio</name>
    <name type="common">Zebrafish</name>
    <name type="synonym">Brachydanio rerio</name>
    <dbReference type="NCBI Taxonomy" id="7955"/>
    <lineage>
        <taxon>Eukaryota</taxon>
        <taxon>Metazoa</taxon>
        <taxon>Chordata</taxon>
        <taxon>Craniata</taxon>
        <taxon>Vertebrata</taxon>
        <taxon>Euteleostomi</taxon>
        <taxon>Actinopterygii</taxon>
        <taxon>Neopterygii</taxon>
        <taxon>Teleostei</taxon>
        <taxon>Ostariophysi</taxon>
        <taxon>Cypriniformes</taxon>
        <taxon>Danionidae</taxon>
        <taxon>Danioninae</taxon>
        <taxon>Danio</taxon>
    </lineage>
</organism>
<dbReference type="Gene3D" id="2.60.40.10">
    <property type="entry name" value="Immunoglobulins"/>
    <property type="match status" value="2"/>
</dbReference>
<dbReference type="Gene3D" id="2.60.120.1540">
    <property type="match status" value="1"/>
</dbReference>
<comment type="subcellular location">
    <subcellularLocation>
        <location evidence="1">Secreted</location>
    </subcellularLocation>
</comment>
<evidence type="ECO:0000259" key="5">
    <source>
        <dbReference type="PROSITE" id="PS01178"/>
    </source>
</evidence>
<dbReference type="FunFam" id="2.60.40.10:FF:000155">
    <property type="entry name" value="complement C3 isoform X1"/>
    <property type="match status" value="1"/>
</dbReference>
<dbReference type="Proteomes" id="UP000000437">
    <property type="component" value="Chromosome 1"/>
</dbReference>
<evidence type="ECO:0000313" key="9">
    <source>
        <dbReference type="ZFIN" id="ZDB-GENE-090311-30"/>
    </source>
</evidence>
<dbReference type="AlphaFoldDB" id="A0A8M3ALC4"/>
<dbReference type="GO" id="GO:0005615">
    <property type="term" value="C:extracellular space"/>
    <property type="evidence" value="ECO:0007669"/>
    <property type="project" value="InterPro"/>
</dbReference>
<dbReference type="InterPro" id="IPR001134">
    <property type="entry name" value="Netrin_domain"/>
</dbReference>
<feature type="domain" description="Anaphylatoxin-like" evidence="5">
    <location>
        <begin position="704"/>
        <end position="739"/>
    </location>
</feature>
<dbReference type="Pfam" id="PF17791">
    <property type="entry name" value="MG3"/>
    <property type="match status" value="1"/>
</dbReference>
<dbReference type="Pfam" id="PF07678">
    <property type="entry name" value="TED_complement"/>
    <property type="match status" value="1"/>
</dbReference>
<dbReference type="SMART" id="SM01361">
    <property type="entry name" value="A2M_recep"/>
    <property type="match status" value="1"/>
</dbReference>
<dbReference type="SMART" id="SM01360">
    <property type="entry name" value="A2M"/>
    <property type="match status" value="1"/>
</dbReference>
<dbReference type="SMR" id="A0A8M3ALC4"/>
<keyword evidence="10" id="KW-1267">Proteomics identification</keyword>
<accession>A0A8M3ALC4</accession>
<dbReference type="AGR" id="ZFIN:ZDB-GENE-090311-30"/>
<dbReference type="InterPro" id="IPR011625">
    <property type="entry name" value="A2M_N_BRD"/>
</dbReference>
<evidence type="ECO:0000256" key="3">
    <source>
        <dbReference type="ARBA" id="ARBA00022966"/>
    </source>
</evidence>
<dbReference type="SMART" id="SM00643">
    <property type="entry name" value="C345C"/>
    <property type="match status" value="1"/>
</dbReference>
<gene>
    <name evidence="8 9" type="primary">c3a.5</name>
</gene>
<dbReference type="Pfam" id="PF07703">
    <property type="entry name" value="A2M_BRD"/>
    <property type="match status" value="1"/>
</dbReference>
<dbReference type="Gene3D" id="2.60.40.1930">
    <property type="match status" value="3"/>
</dbReference>
<dbReference type="SUPFAM" id="SSF49410">
    <property type="entry name" value="Alpha-macroglobulin receptor domain"/>
    <property type="match status" value="1"/>
</dbReference>
<evidence type="ECO:0000256" key="4">
    <source>
        <dbReference type="ARBA" id="ARBA00023157"/>
    </source>
</evidence>
<dbReference type="GeneID" id="100331492"/>
<evidence type="ECO:0007829" key="10">
    <source>
        <dbReference type="PeptideAtlas" id="A0A8M3ALC4"/>
    </source>
</evidence>
<dbReference type="Pfam" id="PF00207">
    <property type="entry name" value="A2M"/>
    <property type="match status" value="1"/>
</dbReference>
<dbReference type="Gene3D" id="2.60.40.1940">
    <property type="match status" value="1"/>
</dbReference>
<dbReference type="Pfam" id="PF01759">
    <property type="entry name" value="NTR"/>
    <property type="match status" value="1"/>
</dbReference>
<proteinExistence type="evidence at protein level"/>
<dbReference type="InterPro" id="IPR041425">
    <property type="entry name" value="C3/4/5_MG1"/>
</dbReference>
<dbReference type="CDD" id="cd00017">
    <property type="entry name" value="ANATO"/>
    <property type="match status" value="1"/>
</dbReference>
<dbReference type="SMART" id="SM01359">
    <property type="entry name" value="A2M_N_2"/>
    <property type="match status" value="1"/>
</dbReference>
<dbReference type="InterPro" id="IPR041555">
    <property type="entry name" value="MG3"/>
</dbReference>
<dbReference type="Pfam" id="PF17789">
    <property type="entry name" value="MG4"/>
    <property type="match status" value="1"/>
</dbReference>
<evidence type="ECO:0000313" key="8">
    <source>
        <dbReference type="RefSeq" id="XP_009293521.1"/>
    </source>
</evidence>
<dbReference type="GO" id="GO:0004866">
    <property type="term" value="F:endopeptidase inhibitor activity"/>
    <property type="evidence" value="ECO:0007669"/>
    <property type="project" value="InterPro"/>
</dbReference>
<dbReference type="Gene3D" id="2.40.50.120">
    <property type="match status" value="1"/>
</dbReference>
<dbReference type="InterPro" id="IPR018933">
    <property type="entry name" value="Netrin_module_non-TIMP"/>
</dbReference>
<dbReference type="InterPro" id="IPR050473">
    <property type="entry name" value="A2M/Complement_sys"/>
</dbReference>
<dbReference type="SMART" id="SM00104">
    <property type="entry name" value="ANATO"/>
    <property type="match status" value="1"/>
</dbReference>
<dbReference type="InterPro" id="IPR008993">
    <property type="entry name" value="TIMP-like_OB-fold"/>
</dbReference>
<dbReference type="Pfam" id="PF07677">
    <property type="entry name" value="A2M_recep"/>
    <property type="match status" value="1"/>
</dbReference>
<dbReference type="InterPro" id="IPR001599">
    <property type="entry name" value="Macroglobln_a2"/>
</dbReference>
<dbReference type="InterPro" id="IPR011626">
    <property type="entry name" value="Alpha-macroglobulin_TED"/>
</dbReference>
<dbReference type="InterPro" id="IPR040839">
    <property type="entry name" value="MG4"/>
</dbReference>
<dbReference type="Gene3D" id="6.20.50.160">
    <property type="match status" value="1"/>
</dbReference>